<keyword evidence="3" id="KW-1185">Reference proteome</keyword>
<feature type="compositionally biased region" description="Acidic residues" evidence="1">
    <location>
        <begin position="1"/>
        <end position="13"/>
    </location>
</feature>
<dbReference type="STRING" id="50718.SU60_07240"/>
<feature type="compositionally biased region" description="Acidic residues" evidence="1">
    <location>
        <begin position="78"/>
        <end position="101"/>
    </location>
</feature>
<accession>A0A0C3IBE3</accession>
<name>A0A0C3IBE3_9VIBR</name>
<protein>
    <submittedName>
        <fullName evidence="2">Uncharacterized protein</fullName>
    </submittedName>
</protein>
<dbReference type="NCBIfam" id="TIGR03504">
    <property type="entry name" value="FimV_Cterm"/>
    <property type="match status" value="1"/>
</dbReference>
<dbReference type="InterPro" id="IPR038440">
    <property type="entry name" value="FimV_C_sf"/>
</dbReference>
<evidence type="ECO:0000256" key="1">
    <source>
        <dbReference type="SAM" id="MobiDB-lite"/>
    </source>
</evidence>
<feature type="compositionally biased region" description="Basic and acidic residues" evidence="1">
    <location>
        <begin position="14"/>
        <end position="26"/>
    </location>
</feature>
<evidence type="ECO:0000313" key="3">
    <source>
        <dbReference type="Proteomes" id="UP000031977"/>
    </source>
</evidence>
<sequence>MADESVPEPVEPDAENRADIESKVDVQDELNIAEPTPAELGEEPEIAKEDALASMVGEPEPEQVGAVNEESATVESTAEQEAEDELSFDDIDLPEFDEEDALASMADEPQFVDSENDDVPQAADEEFNFDENDWPEFNEEDALASMQDTPSPEPQSVRSSLKADNDQDALFEVFAQQRDLDSDQAQHTPEATKADEDLTSNDYQNETMASLLSEDDPSPTFNGKLDSETIASAGMDFETMLDVGDDWEGFQTPSHIEETVSESDDVPEDQRDVWRSADTLPHPEIAEENWAEQDDLEDFDAKKSQFMTIDELMAQVDKQGGEFEEEELKLDVGLNEFPDVIGEFGDVDVDTNSEASGKLDLAKIYLEMNDHKGAIKLLEEAIVYGEDDIRREAKQLIDAINGR</sequence>
<feature type="compositionally biased region" description="Polar residues" evidence="1">
    <location>
        <begin position="200"/>
        <end position="210"/>
    </location>
</feature>
<dbReference type="AlphaFoldDB" id="A0A0C3IBE3"/>
<proteinExistence type="predicted"/>
<organism evidence="2 3">
    <name type="scientific">Vibrio mytili</name>
    <dbReference type="NCBI Taxonomy" id="50718"/>
    <lineage>
        <taxon>Bacteria</taxon>
        <taxon>Pseudomonadati</taxon>
        <taxon>Pseudomonadota</taxon>
        <taxon>Gammaproteobacteria</taxon>
        <taxon>Vibrionales</taxon>
        <taxon>Vibrionaceae</taxon>
        <taxon>Vibrio</taxon>
    </lineage>
</organism>
<dbReference type="InterPro" id="IPR020011">
    <property type="entry name" value="FimV_C"/>
</dbReference>
<feature type="compositionally biased region" description="Polar residues" evidence="1">
    <location>
        <begin position="146"/>
        <end position="159"/>
    </location>
</feature>
<feature type="compositionally biased region" description="Acidic residues" evidence="1">
    <location>
        <begin position="114"/>
        <end position="142"/>
    </location>
</feature>
<feature type="region of interest" description="Disordered" evidence="1">
    <location>
        <begin position="1"/>
        <end position="226"/>
    </location>
</feature>
<gene>
    <name evidence="2" type="ORF">SU60_07240</name>
</gene>
<comment type="caution">
    <text evidence="2">The sequence shown here is derived from an EMBL/GenBank/DDBJ whole genome shotgun (WGS) entry which is preliminary data.</text>
</comment>
<dbReference type="EMBL" id="JXOK01000019">
    <property type="protein sequence ID" value="KIN11587.1"/>
    <property type="molecule type" value="Genomic_DNA"/>
</dbReference>
<dbReference type="Proteomes" id="UP000031977">
    <property type="component" value="Unassembled WGS sequence"/>
</dbReference>
<evidence type="ECO:0000313" key="2">
    <source>
        <dbReference type="EMBL" id="KIN11587.1"/>
    </source>
</evidence>
<reference evidence="2 3" key="1">
    <citation type="submission" date="2015-01" db="EMBL/GenBank/DDBJ databases">
        <title>Draft genome of Vibrio mytili type strain CAIM 528.</title>
        <authorList>
            <person name="Gonzalez-Castillo A."/>
            <person name="Gomez-Gil B."/>
            <person name="Enciso-Ibarra J."/>
        </authorList>
    </citation>
    <scope>NUCLEOTIDE SEQUENCE [LARGE SCALE GENOMIC DNA]</scope>
    <source>
        <strain evidence="2 3">CAIM 528</strain>
    </source>
</reference>
<dbReference type="Gene3D" id="1.20.58.2200">
    <property type="match status" value="1"/>
</dbReference>